<name>A0AAD6GGA3_9EURO</name>
<dbReference type="InterPro" id="IPR040167">
    <property type="entry name" value="TF_CP2-like"/>
</dbReference>
<proteinExistence type="predicted"/>
<evidence type="ECO:0000256" key="4">
    <source>
        <dbReference type="ARBA" id="ARBA00023163"/>
    </source>
</evidence>
<keyword evidence="8" id="KW-1185">Reference proteome</keyword>
<evidence type="ECO:0000313" key="7">
    <source>
        <dbReference type="EMBL" id="KAJ5541096.1"/>
    </source>
</evidence>
<dbReference type="Proteomes" id="UP001220324">
    <property type="component" value="Unassembled WGS sequence"/>
</dbReference>
<keyword evidence="2" id="KW-0805">Transcription regulation</keyword>
<dbReference type="GO" id="GO:0005634">
    <property type="term" value="C:nucleus"/>
    <property type="evidence" value="ECO:0007669"/>
    <property type="project" value="UniProtKB-SubCell"/>
</dbReference>
<gene>
    <name evidence="7" type="ORF">N7494_006172</name>
</gene>
<dbReference type="PANTHER" id="PTHR11037">
    <property type="entry name" value="TRANSCRIPTION FACTOR CP2"/>
    <property type="match status" value="1"/>
</dbReference>
<organism evidence="7 8">
    <name type="scientific">Penicillium frequentans</name>
    <dbReference type="NCBI Taxonomy" id="3151616"/>
    <lineage>
        <taxon>Eukaryota</taxon>
        <taxon>Fungi</taxon>
        <taxon>Dikarya</taxon>
        <taxon>Ascomycota</taxon>
        <taxon>Pezizomycotina</taxon>
        <taxon>Eurotiomycetes</taxon>
        <taxon>Eurotiomycetidae</taxon>
        <taxon>Eurotiales</taxon>
        <taxon>Aspergillaceae</taxon>
        <taxon>Penicillium</taxon>
    </lineage>
</organism>
<dbReference type="Pfam" id="PF25416">
    <property type="entry name" value="GRHL1_C"/>
    <property type="match status" value="1"/>
</dbReference>
<accession>A0AAD6GGA3</accession>
<dbReference type="InterPro" id="IPR007604">
    <property type="entry name" value="CP2"/>
</dbReference>
<feature type="domain" description="Grh/CP2 DB" evidence="6">
    <location>
        <begin position="218"/>
        <end position="466"/>
    </location>
</feature>
<keyword evidence="4" id="KW-0804">Transcription</keyword>
<evidence type="ECO:0000256" key="2">
    <source>
        <dbReference type="ARBA" id="ARBA00023015"/>
    </source>
</evidence>
<dbReference type="Pfam" id="PF04516">
    <property type="entry name" value="CP2"/>
    <property type="match status" value="1"/>
</dbReference>
<comment type="subcellular location">
    <subcellularLocation>
        <location evidence="1">Nucleus</location>
    </subcellularLocation>
</comment>
<dbReference type="PROSITE" id="PS51968">
    <property type="entry name" value="GRH_CP2_DB"/>
    <property type="match status" value="1"/>
</dbReference>
<dbReference type="EMBL" id="JAQIZZ010000005">
    <property type="protein sequence ID" value="KAJ5541096.1"/>
    <property type="molecule type" value="Genomic_DNA"/>
</dbReference>
<reference evidence="7 8" key="1">
    <citation type="journal article" date="2023" name="IMA Fungus">
        <title>Comparative genomic study of the Penicillium genus elucidates a diverse pangenome and 15 lateral gene transfer events.</title>
        <authorList>
            <person name="Petersen C."/>
            <person name="Sorensen T."/>
            <person name="Nielsen M.R."/>
            <person name="Sondergaard T.E."/>
            <person name="Sorensen J.L."/>
            <person name="Fitzpatrick D.A."/>
            <person name="Frisvad J.C."/>
            <person name="Nielsen K.L."/>
        </authorList>
    </citation>
    <scope>NUCLEOTIDE SEQUENCE [LARGE SCALE GENOMIC DNA]</scope>
    <source>
        <strain evidence="7 8">IBT 35679</strain>
    </source>
</reference>
<protein>
    <recommendedName>
        <fullName evidence="6">Grh/CP2 DB domain-containing protein</fullName>
    </recommendedName>
</protein>
<evidence type="ECO:0000313" key="8">
    <source>
        <dbReference type="Proteomes" id="UP001220324"/>
    </source>
</evidence>
<keyword evidence="3" id="KW-0238">DNA-binding</keyword>
<dbReference type="GO" id="GO:0000978">
    <property type="term" value="F:RNA polymerase II cis-regulatory region sequence-specific DNA binding"/>
    <property type="evidence" value="ECO:0007669"/>
    <property type="project" value="TreeGrafter"/>
</dbReference>
<dbReference type="PANTHER" id="PTHR11037:SF20">
    <property type="entry name" value="PROTEIN GRAINYHEAD"/>
    <property type="match status" value="1"/>
</dbReference>
<dbReference type="AlphaFoldDB" id="A0AAD6GGA3"/>
<sequence length="673" mass="75432">MLYTRSSQKPAPVPLDGYQFLLAEPFGRQNDYGNCDFSQNAGDETPSPRDLRFPGYDMAEVDGLHSKFFTQDTSAVIEDPRASHTAPSLPATRFGRFPWLNTGLSTGRLGARKSSYPEDGQISPKESVEIGGPYSLSDCLSSFQQNNPWAPAPCVPLYNCQPLPDTKALHDAGTQASVPYLYRELAYETTDEAAGTSCIGGSFSDITDGSHVPSTETETFRFRTILQAPTAMTNENGDPPLTYLNKGQVYYLTIMDSMPPAISDKATTYRTFVRISFDQEHARSNPEAYWKLWKEGRGMTPEQQQDESLFALEYAGGDSPQFKIEQKCFDGFCVTWKTDSSTGFNACHIPICFNFLSTDFTRSKGVRGSPVRLCAKTEQQTTFDIPLTSPESEVCFCKLQVFRDHGAERKLSNDHGNLKRGIEKLKMRISNAELGWGSRKRKRGRSVAKNLKGLPPDCVSEQLSQAGLRSKLVGFEKMSLSSRSSTLLALRGDKEDDPDLYPVRLVDHDCCIKPTPAEHSIETSIKSEESAMMTPTNSNQSGTGTTVTPQPVAEDDLSVEYIKVNRVDVTDHILAGLHLTSIACFYVRLLGDEFQEYYRAVYLSERTVQELVKKISEKYEIEPVDCFSLFHITEKKLKIMVDDEFVQQMAEGQNMRVELHQNTNNAWEMWLLY</sequence>
<evidence type="ECO:0000259" key="6">
    <source>
        <dbReference type="PROSITE" id="PS51968"/>
    </source>
</evidence>
<dbReference type="InterPro" id="IPR057520">
    <property type="entry name" value="GRHL1/CP2_C"/>
</dbReference>
<evidence type="ECO:0000256" key="1">
    <source>
        <dbReference type="ARBA" id="ARBA00004123"/>
    </source>
</evidence>
<evidence type="ECO:0000256" key="5">
    <source>
        <dbReference type="ARBA" id="ARBA00023242"/>
    </source>
</evidence>
<keyword evidence="5" id="KW-0539">Nucleus</keyword>
<dbReference type="GO" id="GO:0001228">
    <property type="term" value="F:DNA-binding transcription activator activity, RNA polymerase II-specific"/>
    <property type="evidence" value="ECO:0007669"/>
    <property type="project" value="TreeGrafter"/>
</dbReference>
<comment type="caution">
    <text evidence="7">The sequence shown here is derived from an EMBL/GenBank/DDBJ whole genome shotgun (WGS) entry which is preliminary data.</text>
</comment>
<evidence type="ECO:0000256" key="3">
    <source>
        <dbReference type="ARBA" id="ARBA00023125"/>
    </source>
</evidence>